<organism evidence="4 5">
    <name type="scientific">Spizellomyces punctatus (strain DAOM BR117)</name>
    <dbReference type="NCBI Taxonomy" id="645134"/>
    <lineage>
        <taxon>Eukaryota</taxon>
        <taxon>Fungi</taxon>
        <taxon>Fungi incertae sedis</taxon>
        <taxon>Chytridiomycota</taxon>
        <taxon>Chytridiomycota incertae sedis</taxon>
        <taxon>Chytridiomycetes</taxon>
        <taxon>Spizellomycetales</taxon>
        <taxon>Spizellomycetaceae</taxon>
        <taxon>Spizellomyces</taxon>
    </lineage>
</organism>
<protein>
    <recommendedName>
        <fullName evidence="3">Small EDRK-rich factor-like N-terminal domain-containing protein</fullName>
    </recommendedName>
</protein>
<name>A0A0L0HUH6_SPIPD</name>
<evidence type="ECO:0000256" key="1">
    <source>
        <dbReference type="ARBA" id="ARBA00007309"/>
    </source>
</evidence>
<reference evidence="4 5" key="1">
    <citation type="submission" date="2009-08" db="EMBL/GenBank/DDBJ databases">
        <title>The Genome Sequence of Spizellomyces punctatus strain DAOM BR117.</title>
        <authorList>
            <consortium name="The Broad Institute Genome Sequencing Platform"/>
            <person name="Russ C."/>
            <person name="Cuomo C."/>
            <person name="Shea T."/>
            <person name="Young S.K."/>
            <person name="Zeng Q."/>
            <person name="Koehrsen M."/>
            <person name="Haas B."/>
            <person name="Borodovsky M."/>
            <person name="Guigo R."/>
            <person name="Alvarado L."/>
            <person name="Berlin A."/>
            <person name="Bochicchio J."/>
            <person name="Borenstein D."/>
            <person name="Chapman S."/>
            <person name="Chen Z."/>
            <person name="Engels R."/>
            <person name="Freedman E."/>
            <person name="Gellesch M."/>
            <person name="Goldberg J."/>
            <person name="Griggs A."/>
            <person name="Gujja S."/>
            <person name="Heiman D."/>
            <person name="Hepburn T."/>
            <person name="Howarth C."/>
            <person name="Jen D."/>
            <person name="Larson L."/>
            <person name="Lewis B."/>
            <person name="Mehta T."/>
            <person name="Park D."/>
            <person name="Pearson M."/>
            <person name="Roberts A."/>
            <person name="Saif S."/>
            <person name="Shenoy N."/>
            <person name="Sisk P."/>
            <person name="Stolte C."/>
            <person name="Sykes S."/>
            <person name="Thomson T."/>
            <person name="Walk T."/>
            <person name="White J."/>
            <person name="Yandava C."/>
            <person name="Burger G."/>
            <person name="Gray M.W."/>
            <person name="Holland P.W.H."/>
            <person name="King N."/>
            <person name="Lang F.B.F."/>
            <person name="Roger A.J."/>
            <person name="Ruiz-Trillo I."/>
            <person name="Lander E."/>
            <person name="Nusbaum C."/>
        </authorList>
    </citation>
    <scope>NUCLEOTIDE SEQUENCE [LARGE SCALE GENOMIC DNA]</scope>
    <source>
        <strain evidence="4 5">DAOM BR117</strain>
    </source>
</reference>
<evidence type="ECO:0000259" key="3">
    <source>
        <dbReference type="Pfam" id="PF04419"/>
    </source>
</evidence>
<accession>A0A0L0HUH6</accession>
<evidence type="ECO:0000256" key="2">
    <source>
        <dbReference type="SAM" id="MobiDB-lite"/>
    </source>
</evidence>
<comment type="similarity">
    <text evidence="1">Belongs to the SERF family.</text>
</comment>
<dbReference type="InParanoid" id="A0A0L0HUH6"/>
<dbReference type="AlphaFoldDB" id="A0A0L0HUH6"/>
<proteinExistence type="inferred from homology"/>
<dbReference type="OrthoDB" id="18018at2759"/>
<dbReference type="EMBL" id="KQ257450">
    <property type="protein sequence ID" value="KND04524.1"/>
    <property type="molecule type" value="Genomic_DNA"/>
</dbReference>
<feature type="domain" description="Small EDRK-rich factor-like N-terminal" evidence="3">
    <location>
        <begin position="26"/>
        <end position="59"/>
    </location>
</feature>
<dbReference type="InterPro" id="IPR007513">
    <property type="entry name" value="SERF-like_N"/>
</dbReference>
<dbReference type="Proteomes" id="UP000053201">
    <property type="component" value="Unassembled WGS sequence"/>
</dbReference>
<feature type="compositionally biased region" description="Basic and acidic residues" evidence="2">
    <location>
        <begin position="39"/>
        <end position="64"/>
    </location>
</feature>
<dbReference type="VEuPathDB" id="FungiDB:SPPG_08823"/>
<dbReference type="InterPro" id="IPR040211">
    <property type="entry name" value="SERF1/2-like"/>
</dbReference>
<evidence type="ECO:0000313" key="4">
    <source>
        <dbReference type="EMBL" id="KND04524.1"/>
    </source>
</evidence>
<dbReference type="RefSeq" id="XP_016612563.1">
    <property type="nucleotide sequence ID" value="XM_016756961.1"/>
</dbReference>
<dbReference type="PANTHER" id="PTHR13596:SF0">
    <property type="entry name" value="SI:CH211-39K3.2-RELATED"/>
    <property type="match status" value="1"/>
</dbReference>
<dbReference type="GeneID" id="27691948"/>
<dbReference type="STRING" id="645134.A0A0L0HUH6"/>
<feature type="region of interest" description="Disordered" evidence="2">
    <location>
        <begin position="37"/>
        <end position="64"/>
    </location>
</feature>
<evidence type="ECO:0000313" key="5">
    <source>
        <dbReference type="Proteomes" id="UP000053201"/>
    </source>
</evidence>
<dbReference type="Pfam" id="PF04419">
    <property type="entry name" value="SERF-like_N"/>
    <property type="match status" value="1"/>
</dbReference>
<gene>
    <name evidence="4" type="ORF">SPPG_08823</name>
</gene>
<sequence length="84" mass="9008">MARESLFLGTTSECCTGALTVLYKGGNQRELARAKAAKKAGDSGKGVRKDDMTHAQRKEHDKKMLQEKQAAKAAKMAAEAAGKK</sequence>
<dbReference type="OMA" id="NQGELAH"/>
<dbReference type="PANTHER" id="PTHR13596">
    <property type="entry name" value="SMALL EDRK-RICH FACTOR 1"/>
    <property type="match status" value="1"/>
</dbReference>
<keyword evidence="5" id="KW-1185">Reference proteome</keyword>